<reference evidence="2" key="1">
    <citation type="submission" date="2020-04" db="EMBL/GenBank/DDBJ databases">
        <authorList>
            <person name="Alioto T."/>
            <person name="Alioto T."/>
            <person name="Gomez Garrido J."/>
        </authorList>
    </citation>
    <scope>NUCLEOTIDE SEQUENCE</scope>
    <source>
        <strain evidence="2">A484AB</strain>
    </source>
</reference>
<name>A0A6S7GCB8_PARCT</name>
<accession>A0A6S7GCB8</accession>
<evidence type="ECO:0000259" key="1">
    <source>
        <dbReference type="Pfam" id="PF18701"/>
    </source>
</evidence>
<dbReference type="AlphaFoldDB" id="A0A6S7GCB8"/>
<proteinExistence type="predicted"/>
<dbReference type="EMBL" id="CACRXK020001473">
    <property type="protein sequence ID" value="CAB3989355.1"/>
    <property type="molecule type" value="Genomic_DNA"/>
</dbReference>
<dbReference type="InterPro" id="IPR040676">
    <property type="entry name" value="DUF5641"/>
</dbReference>
<comment type="caution">
    <text evidence="2">The sequence shown here is derived from an EMBL/GenBank/DDBJ whole genome shotgun (WGS) entry which is preliminary data.</text>
</comment>
<dbReference type="Proteomes" id="UP001152795">
    <property type="component" value="Unassembled WGS sequence"/>
</dbReference>
<keyword evidence="3" id="KW-1185">Reference proteome</keyword>
<organism evidence="2 3">
    <name type="scientific">Paramuricea clavata</name>
    <name type="common">Red gorgonian</name>
    <name type="synonym">Violescent sea-whip</name>
    <dbReference type="NCBI Taxonomy" id="317549"/>
    <lineage>
        <taxon>Eukaryota</taxon>
        <taxon>Metazoa</taxon>
        <taxon>Cnidaria</taxon>
        <taxon>Anthozoa</taxon>
        <taxon>Octocorallia</taxon>
        <taxon>Malacalcyonacea</taxon>
        <taxon>Plexauridae</taxon>
        <taxon>Paramuricea</taxon>
    </lineage>
</organism>
<evidence type="ECO:0000313" key="3">
    <source>
        <dbReference type="Proteomes" id="UP001152795"/>
    </source>
</evidence>
<protein>
    <recommendedName>
        <fullName evidence="1">DUF5641 domain-containing protein</fullName>
    </recommendedName>
</protein>
<gene>
    <name evidence="2" type="ORF">PACLA_8A006280</name>
</gene>
<evidence type="ECO:0000313" key="2">
    <source>
        <dbReference type="EMBL" id="CAB3989355.1"/>
    </source>
</evidence>
<feature type="domain" description="DUF5641" evidence="1">
    <location>
        <begin position="1"/>
        <end position="58"/>
    </location>
</feature>
<dbReference type="Pfam" id="PF18701">
    <property type="entry name" value="DUF5641"/>
    <property type="match status" value="1"/>
</dbReference>
<dbReference type="OrthoDB" id="5868619at2759"/>
<sequence>MVIVQGEGIKIPRSIWKLGRVESLPKSNDGRVRGAVVKTAKEDGLRCYDRPIKKLYPLEMNYESNETESTTDQEPAIVPVRRSTRTAAVVGNHRRQLIDQWINEMD</sequence>